<evidence type="ECO:0000256" key="7">
    <source>
        <dbReference type="ARBA" id="ARBA00023015"/>
    </source>
</evidence>
<keyword evidence="12 18" id="KW-0012">Acyltransferase</keyword>
<proteinExistence type="inferred from homology"/>
<feature type="domain" description="N-acetyltransferase" evidence="17">
    <location>
        <begin position="663"/>
        <end position="811"/>
    </location>
</feature>
<dbReference type="FunFam" id="1.20.58.150:FF:000004">
    <property type="entry name" value="ENTH domain protein"/>
    <property type="match status" value="1"/>
</dbReference>
<evidence type="ECO:0000256" key="2">
    <source>
        <dbReference type="ARBA" id="ARBA00004496"/>
    </source>
</evidence>
<keyword evidence="9" id="KW-0010">Activator</keyword>
<dbReference type="InterPro" id="IPR036427">
    <property type="entry name" value="Bromodomain-like_sf"/>
</dbReference>
<dbReference type="GO" id="GO:0000123">
    <property type="term" value="C:histone acetyltransferase complex"/>
    <property type="evidence" value="ECO:0007669"/>
    <property type="project" value="TreeGrafter"/>
</dbReference>
<dbReference type="GO" id="GO:0005545">
    <property type="term" value="F:1-phosphatidylinositol binding"/>
    <property type="evidence" value="ECO:0007669"/>
    <property type="project" value="InterPro"/>
</dbReference>
<dbReference type="Gene3D" id="1.20.58.150">
    <property type="entry name" value="ANTH domain"/>
    <property type="match status" value="1"/>
</dbReference>
<dbReference type="PANTHER" id="PTHR45750:SF3">
    <property type="entry name" value="HISTONE ACETYLTRANSFERASE"/>
    <property type="match status" value="1"/>
</dbReference>
<evidence type="ECO:0000256" key="12">
    <source>
        <dbReference type="ARBA" id="ARBA00023315"/>
    </source>
</evidence>
<evidence type="ECO:0000256" key="9">
    <source>
        <dbReference type="ARBA" id="ARBA00023159"/>
    </source>
</evidence>
<feature type="domain" description="ENTH" evidence="16">
    <location>
        <begin position="2"/>
        <end position="133"/>
    </location>
</feature>
<dbReference type="Proteomes" id="UP001214415">
    <property type="component" value="Chromosome 2"/>
</dbReference>
<comment type="similarity">
    <text evidence="3">Belongs to the acetyltransferase family. GCN5 subfamily.</text>
</comment>
<dbReference type="EMBL" id="CP119901">
    <property type="protein sequence ID" value="WFD22107.1"/>
    <property type="molecule type" value="Genomic_DNA"/>
</dbReference>
<evidence type="ECO:0000256" key="3">
    <source>
        <dbReference type="ARBA" id="ARBA00008607"/>
    </source>
</evidence>
<dbReference type="Gene3D" id="1.25.40.90">
    <property type="match status" value="1"/>
</dbReference>
<keyword evidence="11" id="KW-0539">Nucleus</keyword>
<dbReference type="Pfam" id="PF07651">
    <property type="entry name" value="ANTH"/>
    <property type="match status" value="1"/>
</dbReference>
<dbReference type="GO" id="GO:0045944">
    <property type="term" value="P:positive regulation of transcription by RNA polymerase II"/>
    <property type="evidence" value="ECO:0007669"/>
    <property type="project" value="TreeGrafter"/>
</dbReference>
<dbReference type="InterPro" id="IPR037800">
    <property type="entry name" value="GCN5"/>
</dbReference>
<evidence type="ECO:0000256" key="6">
    <source>
        <dbReference type="ARBA" id="ARBA00022679"/>
    </source>
</evidence>
<dbReference type="InterPro" id="IPR001487">
    <property type="entry name" value="Bromodomain"/>
</dbReference>
<feature type="compositionally biased region" description="Polar residues" evidence="14">
    <location>
        <begin position="569"/>
        <end position="578"/>
    </location>
</feature>
<dbReference type="Gene3D" id="1.20.920.10">
    <property type="entry name" value="Bromodomain-like"/>
    <property type="match status" value="1"/>
</dbReference>
<feature type="compositionally biased region" description="Polar residues" evidence="14">
    <location>
        <begin position="419"/>
        <end position="441"/>
    </location>
</feature>
<evidence type="ECO:0000259" key="16">
    <source>
        <dbReference type="PROSITE" id="PS50942"/>
    </source>
</evidence>
<feature type="compositionally biased region" description="Basic and acidic residues" evidence="14">
    <location>
        <begin position="613"/>
        <end position="622"/>
    </location>
</feature>
<evidence type="ECO:0000256" key="8">
    <source>
        <dbReference type="ARBA" id="ARBA00023117"/>
    </source>
</evidence>
<keyword evidence="8 13" id="KW-0103">Bromodomain</keyword>
<dbReference type="GO" id="GO:0030136">
    <property type="term" value="C:clathrin-coated vesicle"/>
    <property type="evidence" value="ECO:0007669"/>
    <property type="project" value="InterPro"/>
</dbReference>
<dbReference type="PROSITE" id="PS50014">
    <property type="entry name" value="BROMODOMAIN_2"/>
    <property type="match status" value="1"/>
</dbReference>
<dbReference type="SMART" id="SM00273">
    <property type="entry name" value="ENTH"/>
    <property type="match status" value="1"/>
</dbReference>
<dbReference type="SMART" id="SM00297">
    <property type="entry name" value="BROMO"/>
    <property type="match status" value="1"/>
</dbReference>
<organism evidence="18 19">
    <name type="scientific">Malassezia equina</name>
    <dbReference type="NCBI Taxonomy" id="1381935"/>
    <lineage>
        <taxon>Eukaryota</taxon>
        <taxon>Fungi</taxon>
        <taxon>Dikarya</taxon>
        <taxon>Basidiomycota</taxon>
        <taxon>Ustilaginomycotina</taxon>
        <taxon>Malasseziomycetes</taxon>
        <taxon>Malasseziales</taxon>
        <taxon>Malasseziaceae</taxon>
        <taxon>Malassezia</taxon>
    </lineage>
</organism>
<gene>
    <name evidence="18" type="primary">GCN5</name>
    <name evidence="18" type="ORF">MEQU1_000769</name>
</gene>
<dbReference type="InterPro" id="IPR011417">
    <property type="entry name" value="ANTH_dom"/>
</dbReference>
<comment type="subcellular location">
    <subcellularLocation>
        <location evidence="2">Cytoplasm</location>
    </subcellularLocation>
    <subcellularLocation>
        <location evidence="1">Nucleus</location>
    </subcellularLocation>
</comment>
<dbReference type="CDD" id="cd16988">
    <property type="entry name" value="ANTH_N_YAP180"/>
    <property type="match status" value="1"/>
</dbReference>
<evidence type="ECO:0000256" key="5">
    <source>
        <dbReference type="ARBA" id="ARBA00022490"/>
    </source>
</evidence>
<feature type="compositionally biased region" description="Polar residues" evidence="14">
    <location>
        <begin position="532"/>
        <end position="552"/>
    </location>
</feature>
<evidence type="ECO:0000256" key="4">
    <source>
        <dbReference type="ARBA" id="ARBA00013184"/>
    </source>
</evidence>
<dbReference type="InterPro" id="IPR016181">
    <property type="entry name" value="Acyl_CoA_acyltransferase"/>
</dbReference>
<evidence type="ECO:0000259" key="17">
    <source>
        <dbReference type="PROSITE" id="PS51186"/>
    </source>
</evidence>
<dbReference type="GO" id="GO:0030276">
    <property type="term" value="F:clathrin binding"/>
    <property type="evidence" value="ECO:0007669"/>
    <property type="project" value="InterPro"/>
</dbReference>
<dbReference type="InterPro" id="IPR014712">
    <property type="entry name" value="ANTH_dom_sf"/>
</dbReference>
<evidence type="ECO:0000259" key="15">
    <source>
        <dbReference type="PROSITE" id="PS50014"/>
    </source>
</evidence>
<dbReference type="PROSITE" id="PS50942">
    <property type="entry name" value="ENTH"/>
    <property type="match status" value="1"/>
</dbReference>
<dbReference type="GO" id="GO:0048268">
    <property type="term" value="P:clathrin coat assembly"/>
    <property type="evidence" value="ECO:0007669"/>
    <property type="project" value="InterPro"/>
</dbReference>
<dbReference type="SUPFAM" id="SSF55729">
    <property type="entry name" value="Acyl-CoA N-acyltransferases (Nat)"/>
    <property type="match status" value="1"/>
</dbReference>
<keyword evidence="10" id="KW-0804">Transcription</keyword>
<dbReference type="GO" id="GO:0005634">
    <property type="term" value="C:nucleus"/>
    <property type="evidence" value="ECO:0007669"/>
    <property type="project" value="UniProtKB-SubCell"/>
</dbReference>
<dbReference type="FunFam" id="3.40.630.30:FF:000004">
    <property type="entry name" value="Histone acetyltransferase KAT2A"/>
    <property type="match status" value="1"/>
</dbReference>
<dbReference type="SUPFAM" id="SSF47370">
    <property type="entry name" value="Bromodomain"/>
    <property type="match status" value="1"/>
</dbReference>
<name>A0AAF0E994_9BASI</name>
<dbReference type="PROSITE" id="PS51186">
    <property type="entry name" value="GNAT"/>
    <property type="match status" value="1"/>
</dbReference>
<feature type="domain" description="Bromo" evidence="15">
    <location>
        <begin position="911"/>
        <end position="977"/>
    </location>
</feature>
<evidence type="ECO:0000256" key="10">
    <source>
        <dbReference type="ARBA" id="ARBA00023163"/>
    </source>
</evidence>
<keyword evidence="19" id="KW-1185">Reference proteome</keyword>
<dbReference type="InterPro" id="IPR013809">
    <property type="entry name" value="ENTH"/>
</dbReference>
<feature type="region of interest" description="Disordered" evidence="14">
    <location>
        <begin position="405"/>
        <end position="646"/>
    </location>
</feature>
<sequence>MSLHVSLGGYEKSVKGATKPKPTLPKEKYIQPILQAAGGSSTQLQDVFWALQGRLEESNSMTVFKALFVLHTMIRSPAATAVLSYLAGDPSAIRLHRVASVGLNEYTYSKLLKKYARCLEKRIQSFQELGYDVVLAGKRDRFARLRKISVSKGLLREVGVVQNMMKPLMDCDFFEYEHHDEVVVAAFQMILKDMLSFYSAMNEGIINLLEHYFEMSQKDAERALEIYRRFCYQTENFVAFLDAAKRQSSQLRNSIPTLKHAPLSLARALEEYLHETDFSQHETARQEGKTTTDKAPEEPMEEKKKSQPEETSSSKQALQDFFEAIEQPHSTPFHSDYSGFTNFQTQPDWFGLPSMSTGAAMGMIPQVTGNPFSGLQHGFMQPHVTGMNPFTPQMQMTPYLTGQPTPVRTPQQQPLMPQHTMNTTPFDSIFGQLSLQPTGPVTQPPSMPMQPPSWPSAPPQKEPSKMPAPQSEPPVETNGPPKPSAVSGHHQNLWPQKTGTMNPFSIPSDFEEPEPIQKAPPKPTLNELARNAWSNPSTASQGTSNMSSTMVPQKTGLLGSIASEFVRPQTGSAPNQDGSSSEPSTSLGSQAFGTQHAPPSGRQTKRRKVNSTVKEEESKEESTSEATEDANANTSEFSEPPKREKPAVIEERSGLIQFKVVTNDNHPESLVILTGLKHIFMKQLPKMPREYITRLVMDRHHWSMAIVKRGLQVVGGITYRPFPHREFAEIVFCAISSTEQVKGYGSHLMNHLKDHVKAVSPVKHFLTYADNYAIGYFKKQGFTKEISLARSVWVGYIKDYEGGTLMQCTMVPRIRYLEVQDFLAAQKRLIQARISSFSSSHIVYPGLDIFKTSKEQKPSSTPCNQVELIVQPSDVPGLDKTGWTPEMDELARRSKRGPHFTAMRHILVELNGHASAWPFVAPVNAADVPDYYTVITNPMDLSTMENKLENNQYETVDDMVQDAQLVFDNSSSPYANE</sequence>
<evidence type="ECO:0000256" key="1">
    <source>
        <dbReference type="ARBA" id="ARBA00004123"/>
    </source>
</evidence>
<feature type="compositionally biased region" description="Low complexity" evidence="14">
    <location>
        <begin position="579"/>
        <end position="589"/>
    </location>
</feature>
<dbReference type="Pfam" id="PF00439">
    <property type="entry name" value="Bromodomain"/>
    <property type="match status" value="1"/>
</dbReference>
<keyword evidence="6 18" id="KW-0808">Transferase</keyword>
<evidence type="ECO:0000256" key="14">
    <source>
        <dbReference type="SAM" id="MobiDB-lite"/>
    </source>
</evidence>
<dbReference type="EC" id="2.3.1.48" evidence="4"/>
<dbReference type="Gene3D" id="3.40.630.30">
    <property type="match status" value="1"/>
</dbReference>
<evidence type="ECO:0000313" key="18">
    <source>
        <dbReference type="EMBL" id="WFD22107.1"/>
    </source>
</evidence>
<protein>
    <recommendedName>
        <fullName evidence="4">histone acetyltransferase</fullName>
        <ecNumber evidence="4">2.3.1.48</ecNumber>
    </recommendedName>
</protein>
<dbReference type="PRINTS" id="PR00503">
    <property type="entry name" value="BROMODOMAIN"/>
</dbReference>
<reference evidence="18" key="1">
    <citation type="submission" date="2023-03" db="EMBL/GenBank/DDBJ databases">
        <title>Mating type loci evolution in Malassezia.</title>
        <authorList>
            <person name="Coelho M.A."/>
        </authorList>
    </citation>
    <scope>NUCLEOTIDE SEQUENCE</scope>
    <source>
        <strain evidence="18">CBS 12830</strain>
    </source>
</reference>
<dbReference type="InterPro" id="IPR000182">
    <property type="entry name" value="GNAT_dom"/>
</dbReference>
<evidence type="ECO:0000313" key="19">
    <source>
        <dbReference type="Proteomes" id="UP001214415"/>
    </source>
</evidence>
<dbReference type="GO" id="GO:0010484">
    <property type="term" value="F:histone H3 acetyltransferase activity"/>
    <property type="evidence" value="ECO:0007669"/>
    <property type="project" value="TreeGrafter"/>
</dbReference>
<dbReference type="SUPFAM" id="SSF48464">
    <property type="entry name" value="ENTH/VHS domain"/>
    <property type="match status" value="1"/>
</dbReference>
<dbReference type="CDD" id="cd04301">
    <property type="entry name" value="NAT_SF"/>
    <property type="match status" value="1"/>
</dbReference>
<keyword evidence="7" id="KW-0805">Transcription regulation</keyword>
<dbReference type="InterPro" id="IPR008942">
    <property type="entry name" value="ENTH_VHS"/>
</dbReference>
<feature type="region of interest" description="Disordered" evidence="14">
    <location>
        <begin position="276"/>
        <end position="316"/>
    </location>
</feature>
<dbReference type="PANTHER" id="PTHR45750">
    <property type="entry name" value="GH11602P"/>
    <property type="match status" value="1"/>
</dbReference>
<feature type="compositionally biased region" description="Low complexity" evidence="14">
    <location>
        <begin position="405"/>
        <end position="414"/>
    </location>
</feature>
<dbReference type="SUPFAM" id="SSF89009">
    <property type="entry name" value="GAT-like domain"/>
    <property type="match status" value="1"/>
</dbReference>
<evidence type="ECO:0000256" key="11">
    <source>
        <dbReference type="ARBA" id="ARBA00023242"/>
    </source>
</evidence>
<dbReference type="AlphaFoldDB" id="A0AAF0E994"/>
<keyword evidence="5" id="KW-0963">Cytoplasm</keyword>
<feature type="compositionally biased region" description="Basic and acidic residues" evidence="14">
    <location>
        <begin position="276"/>
        <end position="308"/>
    </location>
</feature>
<dbReference type="Pfam" id="PF00583">
    <property type="entry name" value="Acetyltransf_1"/>
    <property type="match status" value="1"/>
</dbReference>
<evidence type="ECO:0000256" key="13">
    <source>
        <dbReference type="PROSITE-ProRule" id="PRU00035"/>
    </source>
</evidence>
<accession>A0AAF0E994</accession>
<feature type="compositionally biased region" description="Polar residues" evidence="14">
    <location>
        <begin position="489"/>
        <end position="505"/>
    </location>
</feature>
<feature type="compositionally biased region" description="Pro residues" evidence="14">
    <location>
        <begin position="442"/>
        <end position="461"/>
    </location>
</feature>